<dbReference type="PROSITE" id="PS50991">
    <property type="entry name" value="PYR_CT"/>
    <property type="match status" value="1"/>
</dbReference>
<evidence type="ECO:0000256" key="5">
    <source>
        <dbReference type="ARBA" id="ARBA00022605"/>
    </source>
</evidence>
<dbReference type="InterPro" id="IPR050073">
    <property type="entry name" value="2-IPM_HCS-like"/>
</dbReference>
<dbReference type="InterPro" id="IPR054691">
    <property type="entry name" value="LeuA/HCS_post-cat"/>
</dbReference>
<dbReference type="InterPro" id="IPR000891">
    <property type="entry name" value="PYR_CT"/>
</dbReference>
<comment type="cofactor">
    <cofactor evidence="1">
        <name>Mn(2+)</name>
        <dbReference type="ChEBI" id="CHEBI:29035"/>
    </cofactor>
</comment>
<accession>A0A7S4DX45</accession>
<comment type="catalytic activity">
    <reaction evidence="12">
        <text>acetyl-CoA + 2-oxoglutarate + H2O = (2R)-homocitrate + CoA + H(+)</text>
        <dbReference type="Rhea" id="RHEA:12929"/>
        <dbReference type="ChEBI" id="CHEBI:15377"/>
        <dbReference type="ChEBI" id="CHEBI:15378"/>
        <dbReference type="ChEBI" id="CHEBI:16810"/>
        <dbReference type="ChEBI" id="CHEBI:57287"/>
        <dbReference type="ChEBI" id="CHEBI:57288"/>
        <dbReference type="ChEBI" id="CHEBI:58884"/>
        <dbReference type="EC" id="2.3.3.14"/>
    </reaction>
    <physiologicalReaction direction="left-to-right" evidence="12">
        <dbReference type="Rhea" id="RHEA:12930"/>
    </physiologicalReaction>
</comment>
<dbReference type="Pfam" id="PF04455">
    <property type="entry name" value="Saccharop_dh_N"/>
    <property type="match status" value="1"/>
</dbReference>
<dbReference type="EC" id="2.3.3.14" evidence="4"/>
<evidence type="ECO:0000256" key="6">
    <source>
        <dbReference type="ARBA" id="ARBA00022679"/>
    </source>
</evidence>
<sequence>MRLARTLRRPRPAHARHFSDAATKGFSECPDFKIVDSTLREGEQFATTDFTPQDRMYIAKILDRMGVDYIEMVNPMAGKQAVEDCENVAKLGLKSKILVHTRCHMSDVKAAVNTGVQGINLYMATSPVLSKHSHGKGIDVIIETATKVVEYVKEHGLEVRFSCEDSFRSDMSDCVTIYKAMDAIGVDRVGVADTVGIATPKQVEHVISTVRANIKPTTGIEFHTHNDTGCCIANALVALEAGATHIDTCVLGLGERNGITPLGGFLARLYTLDKDLITERYDLSLLKHLERYVAQHCHVTIPFNNYVTGSCAFTHKAGVHSKAVMQNPSAYEVIDPSDFGVERRIELAHRLTGWNAMKQRTQDLGLEIPDEKLKIATVMIKDLSDERTIGLEELDKILMSLCSKRQPKAAFVAWGEDAHEHKADFYRRETEDAIKMLDANEDTRPSEVFRFTGHLFDKAVLNRLLDLAVDSPVDFKVVKLDVPNDNEQQSSAIIKVIGELNDIEVLRQKYENLLSTLDGVARTQMSIEEQ</sequence>
<evidence type="ECO:0000256" key="7">
    <source>
        <dbReference type="ARBA" id="ARBA00022723"/>
    </source>
</evidence>
<dbReference type="InterPro" id="IPR007545">
    <property type="entry name" value="LOR/SDH_bifunc_enz_cons_dom"/>
</dbReference>
<evidence type="ECO:0000256" key="9">
    <source>
        <dbReference type="ARBA" id="ARBA00023027"/>
    </source>
</evidence>
<dbReference type="Gene3D" id="3.20.20.70">
    <property type="entry name" value="Aldolase class I"/>
    <property type="match status" value="1"/>
</dbReference>
<dbReference type="GO" id="GO:0005739">
    <property type="term" value="C:mitochondrion"/>
    <property type="evidence" value="ECO:0007669"/>
    <property type="project" value="TreeGrafter"/>
</dbReference>
<dbReference type="Gene3D" id="1.10.238.260">
    <property type="match status" value="1"/>
</dbReference>
<keyword evidence="9" id="KW-0520">NAD</keyword>
<evidence type="ECO:0000256" key="1">
    <source>
        <dbReference type="ARBA" id="ARBA00001936"/>
    </source>
</evidence>
<protein>
    <recommendedName>
        <fullName evidence="4">homocitrate synthase</fullName>
        <ecNumber evidence="4">2.3.3.14</ecNumber>
    </recommendedName>
</protein>
<dbReference type="CDD" id="cd07948">
    <property type="entry name" value="DRE_TIM_HCS"/>
    <property type="match status" value="1"/>
</dbReference>
<dbReference type="GO" id="GO:0004410">
    <property type="term" value="F:homocitrate synthase activity"/>
    <property type="evidence" value="ECO:0007669"/>
    <property type="project" value="UniProtKB-EC"/>
</dbReference>
<comment type="cofactor">
    <cofactor evidence="2">
        <name>Mg(2+)</name>
        <dbReference type="ChEBI" id="CHEBI:18420"/>
    </cofactor>
</comment>
<keyword evidence="6" id="KW-0808">Transferase</keyword>
<comment type="pathway">
    <text evidence="3">Amino-acid biosynthesis; L-lysine biosynthesis via AAA pathway; L-alpha-aminoadipate from 2-oxoglutarate: step 1/5.</text>
</comment>
<keyword evidence="7" id="KW-0479">Metal-binding</keyword>
<organism evidence="14">
    <name type="scientific">Lotharella globosa</name>
    <dbReference type="NCBI Taxonomy" id="91324"/>
    <lineage>
        <taxon>Eukaryota</taxon>
        <taxon>Sar</taxon>
        <taxon>Rhizaria</taxon>
        <taxon>Cercozoa</taxon>
        <taxon>Chlorarachniophyceae</taxon>
        <taxon>Lotharella</taxon>
    </lineage>
</organism>
<evidence type="ECO:0000313" key="14">
    <source>
        <dbReference type="EMBL" id="CAE0676226.1"/>
    </source>
</evidence>
<dbReference type="Gene3D" id="3.30.70.2690">
    <property type="entry name" value="LOR/SDH bifunctional enzyme, conserved domain"/>
    <property type="match status" value="1"/>
</dbReference>
<name>A0A7S4DX45_9EUKA</name>
<dbReference type="SUPFAM" id="SSF51569">
    <property type="entry name" value="Aldolase"/>
    <property type="match status" value="1"/>
</dbReference>
<keyword evidence="10" id="KW-0457">Lysine biosynthesis</keyword>
<dbReference type="GO" id="GO:0046872">
    <property type="term" value="F:metal ion binding"/>
    <property type="evidence" value="ECO:0007669"/>
    <property type="project" value="UniProtKB-KW"/>
</dbReference>
<evidence type="ECO:0000256" key="12">
    <source>
        <dbReference type="ARBA" id="ARBA00048363"/>
    </source>
</evidence>
<evidence type="ECO:0000256" key="2">
    <source>
        <dbReference type="ARBA" id="ARBA00001946"/>
    </source>
</evidence>
<reference evidence="14" key="1">
    <citation type="submission" date="2021-01" db="EMBL/GenBank/DDBJ databases">
        <authorList>
            <person name="Corre E."/>
            <person name="Pelletier E."/>
            <person name="Niang G."/>
            <person name="Scheremetjew M."/>
            <person name="Finn R."/>
            <person name="Kale V."/>
            <person name="Holt S."/>
            <person name="Cochrane G."/>
            <person name="Meng A."/>
            <person name="Brown T."/>
            <person name="Cohen L."/>
        </authorList>
    </citation>
    <scope>NUCLEOTIDE SEQUENCE</scope>
    <source>
        <strain evidence="14">CCCM811</strain>
    </source>
</reference>
<evidence type="ECO:0000256" key="4">
    <source>
        <dbReference type="ARBA" id="ARBA00012974"/>
    </source>
</evidence>
<dbReference type="InterPro" id="IPR048253">
    <property type="entry name" value="DRE_TIM_HCS_fun_bact"/>
</dbReference>
<dbReference type="GO" id="GO:0019878">
    <property type="term" value="P:lysine biosynthetic process via aminoadipic acid"/>
    <property type="evidence" value="ECO:0007669"/>
    <property type="project" value="UniProtKB-UniPathway"/>
</dbReference>
<dbReference type="PANTHER" id="PTHR10277">
    <property type="entry name" value="HOMOCITRATE SYNTHASE-RELATED"/>
    <property type="match status" value="1"/>
</dbReference>
<gene>
    <name evidence="14" type="ORF">LGLO00237_LOCUS28004</name>
</gene>
<evidence type="ECO:0000256" key="8">
    <source>
        <dbReference type="ARBA" id="ARBA00022842"/>
    </source>
</evidence>
<keyword evidence="5" id="KW-0028">Amino-acid biosynthesis</keyword>
<dbReference type="Pfam" id="PF00682">
    <property type="entry name" value="HMGL-like"/>
    <property type="match status" value="1"/>
</dbReference>
<dbReference type="InterPro" id="IPR043009">
    <property type="entry name" value="LOR/SDH_bifunc_enz_cons_dom_sf"/>
</dbReference>
<dbReference type="NCBIfam" id="TIGR02146">
    <property type="entry name" value="LysS_fung_arch"/>
    <property type="match status" value="1"/>
</dbReference>
<proteinExistence type="predicted"/>
<dbReference type="AlphaFoldDB" id="A0A7S4DX45"/>
<dbReference type="Pfam" id="PF22617">
    <property type="entry name" value="HCS_D2"/>
    <property type="match status" value="1"/>
</dbReference>
<keyword evidence="11" id="KW-0464">Manganese</keyword>
<evidence type="ECO:0000259" key="13">
    <source>
        <dbReference type="PROSITE" id="PS50991"/>
    </source>
</evidence>
<dbReference type="InterPro" id="IPR013785">
    <property type="entry name" value="Aldolase_TIM"/>
</dbReference>
<feature type="domain" description="Pyruvate carboxyltransferase" evidence="13">
    <location>
        <begin position="32"/>
        <end position="287"/>
    </location>
</feature>
<dbReference type="PANTHER" id="PTHR10277:SF48">
    <property type="entry name" value="HOMOCITRATE SYNTHASE, CYTOSOLIC ISOZYME-RELATED"/>
    <property type="match status" value="1"/>
</dbReference>
<evidence type="ECO:0000256" key="10">
    <source>
        <dbReference type="ARBA" id="ARBA00023154"/>
    </source>
</evidence>
<dbReference type="EMBL" id="HBIV01039455">
    <property type="protein sequence ID" value="CAE0676226.1"/>
    <property type="molecule type" value="Transcribed_RNA"/>
</dbReference>
<dbReference type="InterPro" id="IPR011872">
    <property type="entry name" value="Homocitrate_synth"/>
</dbReference>
<evidence type="ECO:0000256" key="11">
    <source>
        <dbReference type="ARBA" id="ARBA00023211"/>
    </source>
</evidence>
<evidence type="ECO:0000256" key="3">
    <source>
        <dbReference type="ARBA" id="ARBA00004755"/>
    </source>
</evidence>
<keyword evidence="8" id="KW-0460">Magnesium</keyword>
<dbReference type="UniPathway" id="UPA00033">
    <property type="reaction ID" value="UER00028"/>
</dbReference>